<evidence type="ECO:0000256" key="1">
    <source>
        <dbReference type="ARBA" id="ARBA00004477"/>
    </source>
</evidence>
<comment type="caution">
    <text evidence="8">The sequence shown here is derived from an EMBL/GenBank/DDBJ whole genome shotgun (WGS) entry which is preliminary data.</text>
</comment>
<keyword evidence="9" id="KW-1185">Reference proteome</keyword>
<evidence type="ECO:0000256" key="3">
    <source>
        <dbReference type="ARBA" id="ARBA00022824"/>
    </source>
</evidence>
<dbReference type="GO" id="GO:0006629">
    <property type="term" value="P:lipid metabolic process"/>
    <property type="evidence" value="ECO:0007669"/>
    <property type="project" value="UniProtKB-KW"/>
</dbReference>
<feature type="region of interest" description="Disordered" evidence="7">
    <location>
        <begin position="53"/>
        <end position="74"/>
    </location>
</feature>
<dbReference type="GO" id="GO:0140042">
    <property type="term" value="P:lipid droplet formation"/>
    <property type="evidence" value="ECO:0007669"/>
    <property type="project" value="UniProtKB-ARBA"/>
</dbReference>
<dbReference type="EMBL" id="VEPZ02000779">
    <property type="protein sequence ID" value="KAE8719881.1"/>
    <property type="molecule type" value="Genomic_DNA"/>
</dbReference>
<dbReference type="CDD" id="cd23995">
    <property type="entry name" value="Seipin_BSCL2_like"/>
    <property type="match status" value="1"/>
</dbReference>
<reference evidence="8" key="1">
    <citation type="submission" date="2019-09" db="EMBL/GenBank/DDBJ databases">
        <title>Draft genome information of white flower Hibiscus syriacus.</title>
        <authorList>
            <person name="Kim Y.-M."/>
        </authorList>
    </citation>
    <scope>NUCLEOTIDE SEQUENCE [LARGE SCALE GENOMIC DNA]</scope>
    <source>
        <strain evidence="8">YM2019G1</strain>
    </source>
</reference>
<evidence type="ECO:0000256" key="7">
    <source>
        <dbReference type="SAM" id="MobiDB-lite"/>
    </source>
</evidence>
<dbReference type="InterPro" id="IPR009617">
    <property type="entry name" value="Seipin"/>
</dbReference>
<evidence type="ECO:0000256" key="2">
    <source>
        <dbReference type="ARBA" id="ARBA00022692"/>
    </source>
</evidence>
<evidence type="ECO:0000256" key="5">
    <source>
        <dbReference type="ARBA" id="ARBA00023098"/>
    </source>
</evidence>
<dbReference type="Proteomes" id="UP000436088">
    <property type="component" value="Unassembled WGS sequence"/>
</dbReference>
<gene>
    <name evidence="8" type="ORF">F3Y22_tig00109924pilonHSYRG00015</name>
</gene>
<dbReference type="GO" id="GO:0005789">
    <property type="term" value="C:endoplasmic reticulum membrane"/>
    <property type="evidence" value="ECO:0007669"/>
    <property type="project" value="UniProtKB-SubCell"/>
</dbReference>
<evidence type="ECO:0000313" key="9">
    <source>
        <dbReference type="Proteomes" id="UP000436088"/>
    </source>
</evidence>
<keyword evidence="4" id="KW-1133">Transmembrane helix</keyword>
<protein>
    <submittedName>
        <fullName evidence="8">NOD26-like intrinsic protein 1,2 isoform 1</fullName>
    </submittedName>
</protein>
<evidence type="ECO:0000313" key="8">
    <source>
        <dbReference type="EMBL" id="KAE8719881.1"/>
    </source>
</evidence>
<accession>A0A6A3BVG3</accession>
<dbReference type="PANTHER" id="PTHR21212:SF0">
    <property type="entry name" value="SEIPIN"/>
    <property type="match status" value="1"/>
</dbReference>
<dbReference type="PANTHER" id="PTHR21212">
    <property type="entry name" value="BERNARDINELLI-SEIP CONGENITAL LIPODYSTROPHY 2 HOMOLOG BSCL2 PROTEIN"/>
    <property type="match status" value="1"/>
</dbReference>
<dbReference type="AlphaFoldDB" id="A0A6A3BVG3"/>
<comment type="subcellular location">
    <subcellularLocation>
        <location evidence="1">Endoplasmic reticulum membrane</location>
        <topology evidence="1">Multi-pass membrane protein</topology>
    </subcellularLocation>
</comment>
<evidence type="ECO:0000256" key="4">
    <source>
        <dbReference type="ARBA" id="ARBA00022989"/>
    </source>
</evidence>
<name>A0A6A3BVG3_HIBSY</name>
<proteinExistence type="predicted"/>
<keyword evidence="3" id="KW-0256">Endoplasmic reticulum</keyword>
<sequence>MESQSSDEEDQLFDALDDFPFYDCLTCDQSEPSTSHLPSTLCRRTFSRREITGKEPIESLPEASTLEDHSRTRSSSREPRYNIFFDLKPNESILAVTESSRDGVSSIRVSEENNSVESTITIAENVESVDQARNNCADSSAEFSESLNSNSSLLMFIVGFVIKAIGEVLMRYLVEKPLEIKEMLNFDCTKTSPVAFVPIVSCAAIGCDSKCREKIDVWKNVGPRVISMDHKLKVTVSLTLPESEYNKKLGMFQVRVDFLSVNGETLASASHPCMLKFRSEPICLLLTFFKVAPLITSYTSEAQTLNSKIRGLNEGIVPTDCLRVVLEQ</sequence>
<dbReference type="Pfam" id="PF06775">
    <property type="entry name" value="Seipin"/>
    <property type="match status" value="1"/>
</dbReference>
<keyword evidence="5" id="KW-0443">Lipid metabolism</keyword>
<keyword evidence="2" id="KW-0812">Transmembrane</keyword>
<evidence type="ECO:0000256" key="6">
    <source>
        <dbReference type="ARBA" id="ARBA00023136"/>
    </source>
</evidence>
<keyword evidence="6" id="KW-0472">Membrane</keyword>
<organism evidence="8 9">
    <name type="scientific">Hibiscus syriacus</name>
    <name type="common">Rose of Sharon</name>
    <dbReference type="NCBI Taxonomy" id="106335"/>
    <lineage>
        <taxon>Eukaryota</taxon>
        <taxon>Viridiplantae</taxon>
        <taxon>Streptophyta</taxon>
        <taxon>Embryophyta</taxon>
        <taxon>Tracheophyta</taxon>
        <taxon>Spermatophyta</taxon>
        <taxon>Magnoliopsida</taxon>
        <taxon>eudicotyledons</taxon>
        <taxon>Gunneridae</taxon>
        <taxon>Pentapetalae</taxon>
        <taxon>rosids</taxon>
        <taxon>malvids</taxon>
        <taxon>Malvales</taxon>
        <taxon>Malvaceae</taxon>
        <taxon>Malvoideae</taxon>
        <taxon>Hibiscus</taxon>
    </lineage>
</organism>